<sequence>MDTKTFYAKIKKKNYRAVARVLSVRLNAQSVRLSLEICNRRDHAFPVVLSQSNVDNFIRRGCWPLPAPQRPGPRAAEDVRVPRPEGVGVRPRDVRAPPRPDRPDGRQVSRLHAPESQGTDRGLHQLHEIHLGADSRPAGQDLRHHSRLSIRWHEKVAPRDEGVASRRCDYTFKLTNT</sequence>
<dbReference type="Proteomes" id="UP001627154">
    <property type="component" value="Unassembled WGS sequence"/>
</dbReference>
<accession>A0ABD2X202</accession>
<dbReference type="EMBL" id="JBJJXI010000056">
    <property type="protein sequence ID" value="KAL3399366.1"/>
    <property type="molecule type" value="Genomic_DNA"/>
</dbReference>
<comment type="caution">
    <text evidence="2">The sequence shown here is derived from an EMBL/GenBank/DDBJ whole genome shotgun (WGS) entry which is preliminary data.</text>
</comment>
<dbReference type="AlphaFoldDB" id="A0ABD2X202"/>
<evidence type="ECO:0000256" key="1">
    <source>
        <dbReference type="SAM" id="MobiDB-lite"/>
    </source>
</evidence>
<reference evidence="2 3" key="1">
    <citation type="journal article" date="2024" name="bioRxiv">
        <title>A reference genome for Trichogramma kaykai: A tiny desert-dwelling parasitoid wasp with competing sex-ratio distorters.</title>
        <authorList>
            <person name="Culotta J."/>
            <person name="Lindsey A.R."/>
        </authorList>
    </citation>
    <scope>NUCLEOTIDE SEQUENCE [LARGE SCALE GENOMIC DNA]</scope>
    <source>
        <strain evidence="2 3">KSX58</strain>
    </source>
</reference>
<evidence type="ECO:0000313" key="2">
    <source>
        <dbReference type="EMBL" id="KAL3399366.1"/>
    </source>
</evidence>
<protein>
    <submittedName>
        <fullName evidence="2">Uncharacterized protein</fullName>
    </submittedName>
</protein>
<gene>
    <name evidence="2" type="ORF">TKK_007226</name>
</gene>
<proteinExistence type="predicted"/>
<organism evidence="2 3">
    <name type="scientific">Trichogramma kaykai</name>
    <dbReference type="NCBI Taxonomy" id="54128"/>
    <lineage>
        <taxon>Eukaryota</taxon>
        <taxon>Metazoa</taxon>
        <taxon>Ecdysozoa</taxon>
        <taxon>Arthropoda</taxon>
        <taxon>Hexapoda</taxon>
        <taxon>Insecta</taxon>
        <taxon>Pterygota</taxon>
        <taxon>Neoptera</taxon>
        <taxon>Endopterygota</taxon>
        <taxon>Hymenoptera</taxon>
        <taxon>Apocrita</taxon>
        <taxon>Proctotrupomorpha</taxon>
        <taxon>Chalcidoidea</taxon>
        <taxon>Trichogrammatidae</taxon>
        <taxon>Trichogramma</taxon>
    </lineage>
</organism>
<evidence type="ECO:0000313" key="3">
    <source>
        <dbReference type="Proteomes" id="UP001627154"/>
    </source>
</evidence>
<keyword evidence="3" id="KW-1185">Reference proteome</keyword>
<feature type="compositionally biased region" description="Basic and acidic residues" evidence="1">
    <location>
        <begin position="90"/>
        <end position="107"/>
    </location>
</feature>
<name>A0ABD2X202_9HYME</name>
<feature type="region of interest" description="Disordered" evidence="1">
    <location>
        <begin position="65"/>
        <end position="121"/>
    </location>
</feature>